<name>A0AAI8VR09_9PEZI</name>
<feature type="region of interest" description="Disordered" evidence="1">
    <location>
        <begin position="150"/>
        <end position="193"/>
    </location>
</feature>
<dbReference type="Proteomes" id="UP001295740">
    <property type="component" value="Unassembled WGS sequence"/>
</dbReference>
<feature type="compositionally biased region" description="Acidic residues" evidence="1">
    <location>
        <begin position="167"/>
        <end position="193"/>
    </location>
</feature>
<keyword evidence="3" id="KW-1185">Reference proteome</keyword>
<organism evidence="2 3">
    <name type="scientific">Anthostomella pinea</name>
    <dbReference type="NCBI Taxonomy" id="933095"/>
    <lineage>
        <taxon>Eukaryota</taxon>
        <taxon>Fungi</taxon>
        <taxon>Dikarya</taxon>
        <taxon>Ascomycota</taxon>
        <taxon>Pezizomycotina</taxon>
        <taxon>Sordariomycetes</taxon>
        <taxon>Xylariomycetidae</taxon>
        <taxon>Xylariales</taxon>
        <taxon>Xylariaceae</taxon>
        <taxon>Anthostomella</taxon>
    </lineage>
</organism>
<sequence length="857" mass="93050">MAAANDRGQADAQPRAQAQAHAANAPVPVGPLAQGPLGPAAPAPVAPVVPPVSTKAIIDQYALSPLFVTPVVDNAGNATGMYTCKACQKTLNKRSMAEHVPNLHVGKQCMMCAFGDPAGGDVREHLLSDHPAVKQGKKWSCTWQGCTKVGNDGLEGEPEAQRHGRDEDEDRDDVGDDVGDYNDDDVNDYDDDDVSRDWELCPSPIILIPVTFASWPAGNSGVVTYFLPENNVDGTLGISLEVIVDFNRTLNPLISGVTGLISLNSSAVLDLAIVGSIRTIRNYVEGGSLDTKIQDAIQTQQLADGGIQLNRIWLDETTETFLTFQSTTGVAISIQHGQAHFEAGTYSLNAWFTYPQLDQLCATDVLSPTSQDLLSQNPEDTQSLSFFSFKSKIVAGGWKFLTYFGRDSLITLLLLQPVLSEGQGGAIETIISAAVERIDLNDGSVCHEETIGDYATYLNEQQGIHSTDAQCDYKMVDTDFFLPIVMDQYFVQSDVGKSRRDVLLATNASVIRSNQGSTYIDLVLATAEKIMGLTAALEKSATKENLIQLKQGQAVGQWRDSESGLGGGRIPYDVNTALVPAALKAIASLSSNGLFPSHPKWSQTAADRAVFWEDNTLAMFEVHIPADEARSLIENYVNASSFSGPTDTGEATSPVLFHGLALDGKNQQPIVKVMNTDDCFRLFLLDPKNQIQLTAYISQVADNILHPFPIGLSTSVGLLVANPAYAGTSADIDDFSSISYHGTVVWSWQMAMMAAGLERQLGRCNNEQLEFCANEVKQKAIKAYNHLWDLIESNREYLSSEVWSWVMEEGDFQYASLGALPRPDGQGSIESDIRQLWSLTFLAVKRNDAYGLERAAQ</sequence>
<comment type="caution">
    <text evidence="2">The sequence shown here is derived from an EMBL/GenBank/DDBJ whole genome shotgun (WGS) entry which is preliminary data.</text>
</comment>
<accession>A0AAI8VR09</accession>
<dbReference type="EMBL" id="CAUWAG010000012">
    <property type="protein sequence ID" value="CAJ2509159.1"/>
    <property type="molecule type" value="Genomic_DNA"/>
</dbReference>
<protein>
    <submittedName>
        <fullName evidence="2">Uu.00g141850.m01.CDS01</fullName>
    </submittedName>
</protein>
<dbReference type="AlphaFoldDB" id="A0AAI8VR09"/>
<gene>
    <name evidence="2" type="ORF">KHLLAP_LOCUS9627</name>
</gene>
<feature type="compositionally biased region" description="Low complexity" evidence="1">
    <location>
        <begin position="10"/>
        <end position="33"/>
    </location>
</feature>
<evidence type="ECO:0000256" key="1">
    <source>
        <dbReference type="SAM" id="MobiDB-lite"/>
    </source>
</evidence>
<evidence type="ECO:0000313" key="2">
    <source>
        <dbReference type="EMBL" id="CAJ2509159.1"/>
    </source>
</evidence>
<reference evidence="2" key="1">
    <citation type="submission" date="2023-10" db="EMBL/GenBank/DDBJ databases">
        <authorList>
            <person name="Hackl T."/>
        </authorList>
    </citation>
    <scope>NUCLEOTIDE SEQUENCE</scope>
</reference>
<proteinExistence type="predicted"/>
<feature type="region of interest" description="Disordered" evidence="1">
    <location>
        <begin position="1"/>
        <end position="33"/>
    </location>
</feature>
<evidence type="ECO:0000313" key="3">
    <source>
        <dbReference type="Proteomes" id="UP001295740"/>
    </source>
</evidence>